<dbReference type="InterPro" id="IPR020846">
    <property type="entry name" value="MFS_dom"/>
</dbReference>
<evidence type="ECO:0000313" key="7">
    <source>
        <dbReference type="EMBL" id="MBA2933944.1"/>
    </source>
</evidence>
<evidence type="ECO:0000259" key="6">
    <source>
        <dbReference type="PROSITE" id="PS50850"/>
    </source>
</evidence>
<dbReference type="PANTHER" id="PTHR11662:SF399">
    <property type="entry name" value="FI19708P1-RELATED"/>
    <property type="match status" value="1"/>
</dbReference>
<proteinExistence type="predicted"/>
<evidence type="ECO:0000256" key="2">
    <source>
        <dbReference type="ARBA" id="ARBA00022692"/>
    </source>
</evidence>
<feature type="transmembrane region" description="Helical" evidence="5">
    <location>
        <begin position="367"/>
        <end position="385"/>
    </location>
</feature>
<reference evidence="7 8" key="1">
    <citation type="submission" date="2020-07" db="EMBL/GenBank/DDBJ databases">
        <authorList>
            <person name="Sun Q."/>
        </authorList>
    </citation>
    <scope>NUCLEOTIDE SEQUENCE [LARGE SCALE GENOMIC DNA]</scope>
    <source>
        <strain evidence="7 8">CGMCC 1.13654</strain>
    </source>
</reference>
<feature type="transmembrane region" description="Helical" evidence="5">
    <location>
        <begin position="269"/>
        <end position="292"/>
    </location>
</feature>
<gene>
    <name evidence="7" type="ORF">HZF05_07505</name>
</gene>
<feature type="transmembrane region" description="Helical" evidence="5">
    <location>
        <begin position="103"/>
        <end position="124"/>
    </location>
</feature>
<dbReference type="InterPro" id="IPR050382">
    <property type="entry name" value="MFS_Na/Anion_cotransporter"/>
</dbReference>
<feature type="transmembrane region" description="Helical" evidence="5">
    <location>
        <begin position="195"/>
        <end position="217"/>
    </location>
</feature>
<dbReference type="CDD" id="cd17319">
    <property type="entry name" value="MFS_ExuT_GudP_like"/>
    <property type="match status" value="1"/>
</dbReference>
<dbReference type="GO" id="GO:0022857">
    <property type="term" value="F:transmembrane transporter activity"/>
    <property type="evidence" value="ECO:0007669"/>
    <property type="project" value="InterPro"/>
</dbReference>
<feature type="transmembrane region" description="Helical" evidence="5">
    <location>
        <begin position="406"/>
        <end position="423"/>
    </location>
</feature>
<dbReference type="InterPro" id="IPR011701">
    <property type="entry name" value="MFS"/>
</dbReference>
<sequence length="473" mass="50515">MTVIRSNLLRCRFLHWRPSFRSGCGCSTLQSTPCVKMSMWHRRNSGEPMPAIDSETPGGSGLVRPIPDALIGLLGCAMLLNYADRGSLSITAPVLKESFGIDNAAMGLLLSSFFWSYAFSQPIAGWITQRFPPRTVLASGVALWSVATIACGFATSFALLFTFRLLLGIGESVIFPVNACIYSRAPEAQRGRANGMMAVGSYIGPFIGTLAGGVILASLGWRAVFWVLGGVSLIWVLPWLAMSRSLLRYCAEPHPDPANYREILGTRGLWGASLGQFCYSYQFYLVLTWLPLYLVKSAHFSIAQMTAIGGTLYISQSVTAGCTGLASDLLVTRGFAPTVVRKSFLVFGLTLTGSCLSLISIAPAQSALLLVLAGVGNGFTGPMVFSIGQTLAGPRAGGRWMGIQNMIGNFSGITAPIVTGIVADRTGSFAGAFILAGIISVVGIISWIFVVGPVCQTRWQSRRVTLGQHKLAV</sequence>
<feature type="domain" description="Major facilitator superfamily (MFS) profile" evidence="6">
    <location>
        <begin position="70"/>
        <end position="455"/>
    </location>
</feature>
<evidence type="ECO:0000256" key="5">
    <source>
        <dbReference type="SAM" id="Phobius"/>
    </source>
</evidence>
<name>A0A838L448_9SPHN</name>
<evidence type="ECO:0000256" key="3">
    <source>
        <dbReference type="ARBA" id="ARBA00022989"/>
    </source>
</evidence>
<feature type="transmembrane region" description="Helical" evidence="5">
    <location>
        <begin position="429"/>
        <end position="455"/>
    </location>
</feature>
<feature type="transmembrane region" description="Helical" evidence="5">
    <location>
        <begin position="343"/>
        <end position="361"/>
    </location>
</feature>
<dbReference type="GO" id="GO:0016020">
    <property type="term" value="C:membrane"/>
    <property type="evidence" value="ECO:0007669"/>
    <property type="project" value="UniProtKB-SubCell"/>
</dbReference>
<dbReference type="EMBL" id="JACEIB010000004">
    <property type="protein sequence ID" value="MBA2933944.1"/>
    <property type="molecule type" value="Genomic_DNA"/>
</dbReference>
<dbReference type="PROSITE" id="PS50850">
    <property type="entry name" value="MFS"/>
    <property type="match status" value="1"/>
</dbReference>
<evidence type="ECO:0000313" key="8">
    <source>
        <dbReference type="Proteomes" id="UP000570166"/>
    </source>
</evidence>
<dbReference type="SUPFAM" id="SSF103473">
    <property type="entry name" value="MFS general substrate transporter"/>
    <property type="match status" value="1"/>
</dbReference>
<dbReference type="PANTHER" id="PTHR11662">
    <property type="entry name" value="SOLUTE CARRIER FAMILY 17"/>
    <property type="match status" value="1"/>
</dbReference>
<protein>
    <submittedName>
        <fullName evidence="7">MFS transporter</fullName>
    </submittedName>
</protein>
<evidence type="ECO:0000256" key="1">
    <source>
        <dbReference type="ARBA" id="ARBA00004141"/>
    </source>
</evidence>
<dbReference type="InterPro" id="IPR036259">
    <property type="entry name" value="MFS_trans_sf"/>
</dbReference>
<organism evidence="7 8">
    <name type="scientific">Sphingomonas chungangi</name>
    <dbReference type="NCBI Taxonomy" id="2683589"/>
    <lineage>
        <taxon>Bacteria</taxon>
        <taxon>Pseudomonadati</taxon>
        <taxon>Pseudomonadota</taxon>
        <taxon>Alphaproteobacteria</taxon>
        <taxon>Sphingomonadales</taxon>
        <taxon>Sphingomonadaceae</taxon>
        <taxon>Sphingomonas</taxon>
    </lineage>
</organism>
<dbReference type="Pfam" id="PF07690">
    <property type="entry name" value="MFS_1"/>
    <property type="match status" value="1"/>
</dbReference>
<evidence type="ECO:0000256" key="4">
    <source>
        <dbReference type="ARBA" id="ARBA00023136"/>
    </source>
</evidence>
<keyword evidence="8" id="KW-1185">Reference proteome</keyword>
<keyword evidence="2 5" id="KW-0812">Transmembrane</keyword>
<dbReference type="AlphaFoldDB" id="A0A838L448"/>
<comment type="subcellular location">
    <subcellularLocation>
        <location evidence="1">Membrane</location>
        <topology evidence="1">Multi-pass membrane protein</topology>
    </subcellularLocation>
</comment>
<keyword evidence="4 5" id="KW-0472">Membrane</keyword>
<dbReference type="Gene3D" id="1.20.1250.20">
    <property type="entry name" value="MFS general substrate transporter like domains"/>
    <property type="match status" value="2"/>
</dbReference>
<keyword evidence="3 5" id="KW-1133">Transmembrane helix</keyword>
<dbReference type="Proteomes" id="UP000570166">
    <property type="component" value="Unassembled WGS sequence"/>
</dbReference>
<accession>A0A838L448</accession>
<comment type="caution">
    <text evidence="7">The sequence shown here is derived from an EMBL/GenBank/DDBJ whole genome shotgun (WGS) entry which is preliminary data.</text>
</comment>
<feature type="transmembrane region" description="Helical" evidence="5">
    <location>
        <begin position="223"/>
        <end position="241"/>
    </location>
</feature>
<feature type="transmembrane region" description="Helical" evidence="5">
    <location>
        <begin position="136"/>
        <end position="159"/>
    </location>
</feature>